<feature type="transmembrane region" description="Helical" evidence="12">
    <location>
        <begin position="47"/>
        <end position="65"/>
    </location>
</feature>
<dbReference type="InterPro" id="IPR047664">
    <property type="entry name" value="SWEET"/>
</dbReference>
<dbReference type="Proteomes" id="UP000008021">
    <property type="component" value="Chromosome 5"/>
</dbReference>
<feature type="transmembrane region" description="Helical" evidence="12">
    <location>
        <begin position="71"/>
        <end position="93"/>
    </location>
</feature>
<dbReference type="PANTHER" id="PTHR10791:SF68">
    <property type="entry name" value="BIDIRECTIONAL SUGAR TRANSPORTER SWEET5"/>
    <property type="match status" value="1"/>
</dbReference>
<protein>
    <recommendedName>
        <fullName evidence="15">Bidirectional sugar transporter SWEET</fullName>
    </recommendedName>
</protein>
<evidence type="ECO:0000313" key="14">
    <source>
        <dbReference type="Proteomes" id="UP000008021"/>
    </source>
</evidence>
<dbReference type="FunFam" id="1.20.1280.290:FF:000002">
    <property type="entry name" value="Bidirectional sugar transporter SWEET"/>
    <property type="match status" value="1"/>
</dbReference>
<dbReference type="GO" id="GO:0051119">
    <property type="term" value="F:sugar transmembrane transporter activity"/>
    <property type="evidence" value="ECO:0007669"/>
    <property type="project" value="InterPro"/>
</dbReference>
<dbReference type="eggNOG" id="KOG1623">
    <property type="taxonomic scope" value="Eukaryota"/>
</dbReference>
<evidence type="ECO:0000256" key="10">
    <source>
        <dbReference type="ARBA" id="ARBA00038715"/>
    </source>
</evidence>
<reference evidence="13" key="2">
    <citation type="submission" date="2018-05" db="EMBL/GenBank/DDBJ databases">
        <title>OmerRS3 (Oryza meridionalis Reference Sequence Version 3).</title>
        <authorList>
            <person name="Zhang J."/>
            <person name="Kudrna D."/>
            <person name="Lee S."/>
            <person name="Talag J."/>
            <person name="Welchert J."/>
            <person name="Wing R.A."/>
        </authorList>
    </citation>
    <scope>NUCLEOTIDE SEQUENCE [LARGE SCALE GENOMIC DNA]</scope>
    <source>
        <strain evidence="13">cv. OR44</strain>
    </source>
</reference>
<evidence type="ECO:0000256" key="4">
    <source>
        <dbReference type="ARBA" id="ARBA00022475"/>
    </source>
</evidence>
<dbReference type="FunFam" id="1.20.1280.290:FF:000001">
    <property type="entry name" value="Bidirectional sugar transporter SWEET"/>
    <property type="match status" value="1"/>
</dbReference>
<dbReference type="AlphaFoldDB" id="A0A0E0DV28"/>
<evidence type="ECO:0000256" key="3">
    <source>
        <dbReference type="ARBA" id="ARBA00022448"/>
    </source>
</evidence>
<keyword evidence="9 12" id="KW-0472">Membrane</keyword>
<evidence type="ECO:0000256" key="1">
    <source>
        <dbReference type="ARBA" id="ARBA00004651"/>
    </source>
</evidence>
<sequence length="445" mass="47274">MVMNPDAVRNVVGIIGNLISFGLFLSPLPTFVTIVKKDVEEFVPDPYLATFLNCALWVFYGLPFIHPNSILVVTINGTGLLIEIAYLAIYFAYAPKPKRCRMLGVLTVELVFLVAVATGVLLGAHTYDKRSLVVGTLCVFFGTLMYAAPLTIMKQVIATKSVEYMPFTLSLVSFTNGICWTIYALIRFDIFITIPNGLGTLLGAAQLILYFCYYDGSTPKNKKGALELPKDGDSSASTPSSQSGGGGDVACLGGGGAEAIGGAAGGEGGGGSWGGHAAAEAVVVDGAVEVQRLAPLPHQDRPPPDGLAAAALLPLLGRRRRPPATTVAAAVEEEEAAAGAREAAAAEGDEAAQPAHDVVVVPVPVFTSVGDGHGWNLLLLAAAAVVIHEEMKISARMPPRPRDERIHRFSWSWSWWNKSKGRGPLARAPQRPNLQKPNLLRLTRP</sequence>
<feature type="region of interest" description="Disordered" evidence="11">
    <location>
        <begin position="420"/>
        <end position="445"/>
    </location>
</feature>
<dbReference type="Gramene" id="OMERI05G23610.1">
    <property type="protein sequence ID" value="OMERI05G23610.1"/>
    <property type="gene ID" value="OMERI05G23610"/>
</dbReference>
<dbReference type="PANTHER" id="PTHR10791">
    <property type="entry name" value="RAG1-ACTIVATING PROTEIN 1"/>
    <property type="match status" value="1"/>
</dbReference>
<dbReference type="InterPro" id="IPR004316">
    <property type="entry name" value="SWEET_rpt"/>
</dbReference>
<keyword evidence="14" id="KW-1185">Reference proteome</keyword>
<proteinExistence type="inferred from homology"/>
<feature type="transmembrane region" description="Helical" evidence="12">
    <location>
        <begin position="164"/>
        <end position="186"/>
    </location>
</feature>
<dbReference type="EnsemblPlants" id="OMERI05G23610.1">
    <property type="protein sequence ID" value="OMERI05G23610.1"/>
    <property type="gene ID" value="OMERI05G23610"/>
</dbReference>
<dbReference type="HOGENOM" id="CLU_615921_0_0_1"/>
<evidence type="ECO:0000256" key="9">
    <source>
        <dbReference type="ARBA" id="ARBA00023136"/>
    </source>
</evidence>
<feature type="region of interest" description="Disordered" evidence="11">
    <location>
        <begin position="224"/>
        <end position="248"/>
    </location>
</feature>
<name>A0A0E0DV28_9ORYZ</name>
<evidence type="ECO:0000313" key="13">
    <source>
        <dbReference type="EnsemblPlants" id="OMERI05G23610.1"/>
    </source>
</evidence>
<evidence type="ECO:0000256" key="8">
    <source>
        <dbReference type="ARBA" id="ARBA00022989"/>
    </source>
</evidence>
<keyword evidence="6 12" id="KW-0812">Transmembrane</keyword>
<evidence type="ECO:0000256" key="11">
    <source>
        <dbReference type="SAM" id="MobiDB-lite"/>
    </source>
</evidence>
<organism evidence="13">
    <name type="scientific">Oryza meridionalis</name>
    <dbReference type="NCBI Taxonomy" id="40149"/>
    <lineage>
        <taxon>Eukaryota</taxon>
        <taxon>Viridiplantae</taxon>
        <taxon>Streptophyta</taxon>
        <taxon>Embryophyta</taxon>
        <taxon>Tracheophyta</taxon>
        <taxon>Spermatophyta</taxon>
        <taxon>Magnoliopsida</taxon>
        <taxon>Liliopsida</taxon>
        <taxon>Poales</taxon>
        <taxon>Poaceae</taxon>
        <taxon>BOP clade</taxon>
        <taxon>Oryzoideae</taxon>
        <taxon>Oryzeae</taxon>
        <taxon>Oryzinae</taxon>
        <taxon>Oryza</taxon>
    </lineage>
</organism>
<feature type="transmembrane region" description="Helical" evidence="12">
    <location>
        <begin position="132"/>
        <end position="152"/>
    </location>
</feature>
<reference evidence="13" key="1">
    <citation type="submission" date="2015-04" db="UniProtKB">
        <authorList>
            <consortium name="EnsemblPlants"/>
        </authorList>
    </citation>
    <scope>IDENTIFICATION</scope>
</reference>
<evidence type="ECO:0000256" key="2">
    <source>
        <dbReference type="ARBA" id="ARBA00007809"/>
    </source>
</evidence>
<feature type="transmembrane region" description="Helical" evidence="12">
    <location>
        <begin position="12"/>
        <end position="35"/>
    </location>
</feature>
<feature type="transmembrane region" description="Helical" evidence="12">
    <location>
        <begin position="105"/>
        <end position="126"/>
    </location>
</feature>
<evidence type="ECO:0000256" key="7">
    <source>
        <dbReference type="ARBA" id="ARBA00022737"/>
    </source>
</evidence>
<feature type="compositionally biased region" description="Basic and acidic residues" evidence="11">
    <location>
        <begin position="224"/>
        <end position="233"/>
    </location>
</feature>
<evidence type="ECO:0000256" key="12">
    <source>
        <dbReference type="SAM" id="Phobius"/>
    </source>
</evidence>
<dbReference type="Gene3D" id="1.20.1280.290">
    <property type="match status" value="2"/>
</dbReference>
<keyword evidence="3" id="KW-0813">Transport</keyword>
<comment type="subunit">
    <text evidence="10">Forms homooligomers and/or heterooligomers.</text>
</comment>
<comment type="similarity">
    <text evidence="2">Belongs to the SWEET sugar transporter family.</text>
</comment>
<accession>A0A0E0DV28</accession>
<keyword evidence="8 12" id="KW-1133">Transmembrane helix</keyword>
<evidence type="ECO:0008006" key="15">
    <source>
        <dbReference type="Google" id="ProtNLM"/>
    </source>
</evidence>
<keyword evidence="7" id="KW-0677">Repeat</keyword>
<evidence type="ECO:0000256" key="5">
    <source>
        <dbReference type="ARBA" id="ARBA00022597"/>
    </source>
</evidence>
<feature type="transmembrane region" description="Helical" evidence="12">
    <location>
        <begin position="192"/>
        <end position="213"/>
    </location>
</feature>
<keyword evidence="5" id="KW-0762">Sugar transport</keyword>
<keyword evidence="4" id="KW-1003">Cell membrane</keyword>
<evidence type="ECO:0000256" key="6">
    <source>
        <dbReference type="ARBA" id="ARBA00022692"/>
    </source>
</evidence>
<comment type="subcellular location">
    <subcellularLocation>
        <location evidence="1">Cell membrane</location>
        <topology evidence="1">Multi-pass membrane protein</topology>
    </subcellularLocation>
</comment>
<dbReference type="Pfam" id="PF03083">
    <property type="entry name" value="MtN3_slv"/>
    <property type="match status" value="2"/>
</dbReference>
<dbReference type="GO" id="GO:0005886">
    <property type="term" value="C:plasma membrane"/>
    <property type="evidence" value="ECO:0007669"/>
    <property type="project" value="UniProtKB-SubCell"/>
</dbReference>